<evidence type="ECO:0000313" key="3">
    <source>
        <dbReference type="Proteomes" id="UP000298781"/>
    </source>
</evidence>
<sequence>MPRKTITINLSQSVMTHKGLVSIITLQEPLAGDYFALGDPFTIASSPQGNPFYVEEPERIAAYLDRCVIGDVGPDRVATLGLHDAMAIKEGLLSFFRHGGEAAAGSKTQPTNSSSQTSQPSTPAGSAA</sequence>
<evidence type="ECO:0000313" key="2">
    <source>
        <dbReference type="EMBL" id="QCI68848.1"/>
    </source>
</evidence>
<keyword evidence="3" id="KW-1185">Reference proteome</keyword>
<gene>
    <name evidence="2" type="ORF">E8M01_34230</name>
</gene>
<protein>
    <recommendedName>
        <fullName evidence="4">Phage tail assembly protein</fullName>
    </recommendedName>
</protein>
<dbReference type="Proteomes" id="UP000298781">
    <property type="component" value="Chromosome"/>
</dbReference>
<dbReference type="OrthoDB" id="8451551at2"/>
<feature type="compositionally biased region" description="Low complexity" evidence="1">
    <location>
        <begin position="106"/>
        <end position="128"/>
    </location>
</feature>
<organism evidence="2 3">
    <name type="scientific">Phreatobacter stygius</name>
    <dbReference type="NCBI Taxonomy" id="1940610"/>
    <lineage>
        <taxon>Bacteria</taxon>
        <taxon>Pseudomonadati</taxon>
        <taxon>Pseudomonadota</taxon>
        <taxon>Alphaproteobacteria</taxon>
        <taxon>Hyphomicrobiales</taxon>
        <taxon>Phreatobacteraceae</taxon>
        <taxon>Phreatobacter</taxon>
    </lineage>
</organism>
<feature type="region of interest" description="Disordered" evidence="1">
    <location>
        <begin position="102"/>
        <end position="128"/>
    </location>
</feature>
<dbReference type="KEGG" id="pstg:E8M01_34230"/>
<dbReference type="EMBL" id="CP039690">
    <property type="protein sequence ID" value="QCI68848.1"/>
    <property type="molecule type" value="Genomic_DNA"/>
</dbReference>
<proteinExistence type="predicted"/>
<evidence type="ECO:0008006" key="4">
    <source>
        <dbReference type="Google" id="ProtNLM"/>
    </source>
</evidence>
<dbReference type="AlphaFoldDB" id="A0A4D7BGG9"/>
<reference evidence="2 3" key="1">
    <citation type="submission" date="2019-04" db="EMBL/GenBank/DDBJ databases">
        <title>Phreatobacter aquaticus sp. nov.</title>
        <authorList>
            <person name="Choi A."/>
        </authorList>
    </citation>
    <scope>NUCLEOTIDE SEQUENCE [LARGE SCALE GENOMIC DNA]</scope>
    <source>
        <strain evidence="2 3">KCTC 52518</strain>
    </source>
</reference>
<name>A0A4D7BGG9_9HYPH</name>
<dbReference type="RefSeq" id="WP_136964263.1">
    <property type="nucleotide sequence ID" value="NZ_CP039690.1"/>
</dbReference>
<evidence type="ECO:0000256" key="1">
    <source>
        <dbReference type="SAM" id="MobiDB-lite"/>
    </source>
</evidence>
<accession>A0A4D7BGG9</accession>